<dbReference type="Pfam" id="PF17963">
    <property type="entry name" value="Big_9"/>
    <property type="match status" value="1"/>
</dbReference>
<dbReference type="SUPFAM" id="SSF51294">
    <property type="entry name" value="Hedgehog/intein (Hint) domain"/>
    <property type="match status" value="1"/>
</dbReference>
<feature type="domain" description="Hint" evidence="2">
    <location>
        <begin position="341"/>
        <end position="435"/>
    </location>
</feature>
<dbReference type="InterPro" id="IPR028992">
    <property type="entry name" value="Hedgehog/Intein_dom"/>
</dbReference>
<reference evidence="3" key="1">
    <citation type="submission" date="2020-08" db="EMBL/GenBank/DDBJ databases">
        <title>Genomic Encyclopedia of Type Strains, Phase IV (KMG-IV): sequencing the most valuable type-strain genomes for metagenomic binning, comparative biology and taxonomic classification.</title>
        <authorList>
            <person name="Goeker M."/>
        </authorList>
    </citation>
    <scope>NUCLEOTIDE SEQUENCE [LARGE SCALE GENOMIC DNA]</scope>
    <source>
        <strain evidence="3">DSM 105040</strain>
    </source>
</reference>
<proteinExistence type="predicted"/>
<sequence length="532" mass="55899">MVAASELTYNLNASAAQMADEIFGEGVTVVSASYTGDARSSGTFSDGDTISPGVTPGDSGVILSTGRADSFTNSSGGGWWSQSQANNSTNTSTNTSGVNNDAAFNAAVGSSTYDAAILDVDFVPTGDTMTMQFVFSSEEYPEYTNTIYNDAVVVWVNGQAVPLEVGGGDTSVGGINDTNNVNLYNDNTNDAYNTEMDGFTVTMTLTMKVNPGQVNSIRIGIADVGDSSYDSNLLIAGDSVQTAVIANTDTLSLNPDGSKTLDVLANDTDSSGSGLTITHINGVPVAAGDSVALNTGQVVTLNADGTFDVQADSDIEKVSFTYTAENGLGVSDTGFVTVDSVPCFVAGTLIRTQEGDVPVEDLVPGDMVLTADDGYQPIRWAGRRRVAAVGPMAPIRIQAQTFGRHDALLVSPQHRVLVRDSLAELLFGESEVLVAAKNLVNDATVRVQEGGIVDYVHLLFDRHQIIYSEGLATESFLPGSQTVMSFEREIVQEICAIFPEIDPETGAGYSPAARRTLRAYEARVLLDLGLAA</sequence>
<organism evidence="3 4">
    <name type="scientific">Actibacterium naphthalenivorans</name>
    <dbReference type="NCBI Taxonomy" id="1614693"/>
    <lineage>
        <taxon>Bacteria</taxon>
        <taxon>Pseudomonadati</taxon>
        <taxon>Pseudomonadota</taxon>
        <taxon>Alphaproteobacteria</taxon>
        <taxon>Rhodobacterales</taxon>
        <taxon>Roseobacteraceae</taxon>
        <taxon>Actibacterium</taxon>
    </lineage>
</organism>
<keyword evidence="4" id="KW-1185">Reference proteome</keyword>
<feature type="compositionally biased region" description="Low complexity" evidence="1">
    <location>
        <begin position="80"/>
        <end position="94"/>
    </location>
</feature>
<dbReference type="NCBIfam" id="NF038133">
    <property type="entry name" value="choice_anch_L"/>
    <property type="match status" value="1"/>
</dbReference>
<gene>
    <name evidence="3" type="ORF">GGR17_001214</name>
</gene>
<dbReference type="AlphaFoldDB" id="A0A840C990"/>
<dbReference type="InterPro" id="IPR049804">
    <property type="entry name" value="Choice_anch_L"/>
</dbReference>
<accession>A0A840C990</accession>
<dbReference type="SMART" id="SM00306">
    <property type="entry name" value="HintN"/>
    <property type="match status" value="1"/>
</dbReference>
<dbReference type="InterPro" id="IPR036844">
    <property type="entry name" value="Hint_dom_sf"/>
</dbReference>
<feature type="compositionally biased region" description="Polar residues" evidence="1">
    <location>
        <begin position="39"/>
        <end position="48"/>
    </location>
</feature>
<dbReference type="Gene3D" id="2.170.16.10">
    <property type="entry name" value="Hedgehog/Intein (Hint) domain"/>
    <property type="match status" value="1"/>
</dbReference>
<protein>
    <recommendedName>
        <fullName evidence="2">Hint domain-containing protein</fullName>
    </recommendedName>
</protein>
<dbReference type="CDD" id="cd00081">
    <property type="entry name" value="Hint"/>
    <property type="match status" value="1"/>
</dbReference>
<dbReference type="RefSeq" id="WP_054537696.1">
    <property type="nucleotide sequence ID" value="NZ_JACIEQ010000001.1"/>
</dbReference>
<dbReference type="InterPro" id="IPR006141">
    <property type="entry name" value="Intein_N"/>
</dbReference>
<evidence type="ECO:0000259" key="2">
    <source>
        <dbReference type="SMART" id="SM00306"/>
    </source>
</evidence>
<dbReference type="GO" id="GO:0016539">
    <property type="term" value="P:intein-mediated protein splicing"/>
    <property type="evidence" value="ECO:0007669"/>
    <property type="project" value="InterPro"/>
</dbReference>
<comment type="caution">
    <text evidence="3">The sequence shown here is derived from an EMBL/GenBank/DDBJ whole genome shotgun (WGS) entry which is preliminary data.</text>
</comment>
<evidence type="ECO:0000256" key="1">
    <source>
        <dbReference type="SAM" id="MobiDB-lite"/>
    </source>
</evidence>
<evidence type="ECO:0000313" key="4">
    <source>
        <dbReference type="Proteomes" id="UP000585681"/>
    </source>
</evidence>
<dbReference type="Pfam" id="PF13403">
    <property type="entry name" value="Hint_2"/>
    <property type="match status" value="1"/>
</dbReference>
<name>A0A840C990_9RHOB</name>
<dbReference type="Proteomes" id="UP000585681">
    <property type="component" value="Unassembled WGS sequence"/>
</dbReference>
<dbReference type="PROSITE" id="PS50817">
    <property type="entry name" value="INTEIN_N_TER"/>
    <property type="match status" value="1"/>
</dbReference>
<dbReference type="EMBL" id="JACIEQ010000001">
    <property type="protein sequence ID" value="MBB4021423.1"/>
    <property type="molecule type" value="Genomic_DNA"/>
</dbReference>
<evidence type="ECO:0000313" key="3">
    <source>
        <dbReference type="EMBL" id="MBB4021423.1"/>
    </source>
</evidence>
<feature type="region of interest" description="Disordered" evidence="1">
    <location>
        <begin position="39"/>
        <end position="94"/>
    </location>
</feature>
<dbReference type="InterPro" id="IPR003587">
    <property type="entry name" value="Hint_dom_N"/>
</dbReference>